<protein>
    <submittedName>
        <fullName evidence="2">KLLA0D09218p</fullName>
    </submittedName>
</protein>
<dbReference type="RefSeq" id="XP_453473.1">
    <property type="nucleotide sequence ID" value="XM_453473.1"/>
</dbReference>
<evidence type="ECO:0000313" key="3">
    <source>
        <dbReference type="Proteomes" id="UP000000598"/>
    </source>
</evidence>
<dbReference type="Proteomes" id="UP000000598">
    <property type="component" value="Chromosome D"/>
</dbReference>
<proteinExistence type="predicted"/>
<dbReference type="EMBL" id="CR382124">
    <property type="protein sequence ID" value="CAH00569.1"/>
    <property type="molecule type" value="Genomic_DNA"/>
</dbReference>
<name>Q6CRG6_KLULA</name>
<dbReference type="PaxDb" id="284590-Q6CRG6"/>
<accession>Q6CRG6</accession>
<dbReference type="InParanoid" id="Q6CRG6"/>
<reference evidence="2 3" key="1">
    <citation type="journal article" date="2004" name="Nature">
        <title>Genome evolution in yeasts.</title>
        <authorList>
            <consortium name="Genolevures"/>
            <person name="Dujon B."/>
            <person name="Sherman D."/>
            <person name="Fischer G."/>
            <person name="Durrens P."/>
            <person name="Casaregola S."/>
            <person name="Lafontaine I."/>
            <person name="de Montigny J."/>
            <person name="Marck C."/>
            <person name="Neuveglise C."/>
            <person name="Talla E."/>
            <person name="Goffard N."/>
            <person name="Frangeul L."/>
            <person name="Aigle M."/>
            <person name="Anthouard V."/>
            <person name="Babour A."/>
            <person name="Barbe V."/>
            <person name="Barnay S."/>
            <person name="Blanchin S."/>
            <person name="Beckerich J.M."/>
            <person name="Beyne E."/>
            <person name="Bleykasten C."/>
            <person name="Boisrame A."/>
            <person name="Boyer J."/>
            <person name="Cattolico L."/>
            <person name="Confanioleri F."/>
            <person name="de Daruvar A."/>
            <person name="Despons L."/>
            <person name="Fabre E."/>
            <person name="Fairhead C."/>
            <person name="Ferry-Dumazet H."/>
            <person name="Groppi A."/>
            <person name="Hantraye F."/>
            <person name="Hennequin C."/>
            <person name="Jauniaux N."/>
            <person name="Joyet P."/>
            <person name="Kachouri R."/>
            <person name="Kerrest A."/>
            <person name="Koszul R."/>
            <person name="Lemaire M."/>
            <person name="Lesur I."/>
            <person name="Ma L."/>
            <person name="Muller H."/>
            <person name="Nicaud J.M."/>
            <person name="Nikolski M."/>
            <person name="Oztas S."/>
            <person name="Ozier-Kalogeropoulos O."/>
            <person name="Pellenz S."/>
            <person name="Potier S."/>
            <person name="Richard G.F."/>
            <person name="Straub M.L."/>
            <person name="Suleau A."/>
            <person name="Swennene D."/>
            <person name="Tekaia F."/>
            <person name="Wesolowski-Louvel M."/>
            <person name="Westhof E."/>
            <person name="Wirth B."/>
            <person name="Zeniou-Meyer M."/>
            <person name="Zivanovic I."/>
            <person name="Bolotin-Fukuhara M."/>
            <person name="Thierry A."/>
            <person name="Bouchier C."/>
            <person name="Caudron B."/>
            <person name="Scarpelli C."/>
            <person name="Gaillardin C."/>
            <person name="Weissenbach J."/>
            <person name="Wincker P."/>
            <person name="Souciet J.L."/>
        </authorList>
    </citation>
    <scope>NUCLEOTIDE SEQUENCE [LARGE SCALE GENOMIC DNA]</scope>
    <source>
        <strain evidence="3">ATCC 8585 / CBS 2359 / DSM 70799 / NBRC 1267 / NRRL Y-1140 / WM37</strain>
    </source>
</reference>
<sequence>MTRTLELLQELTNLIRLETNDGSIDSEVFQNDNELLNWDQILQQLIDLMKHDYLSRKNMMIQLKAKELNIKELNIEVANLKKSLKEFGHLKYHLHKQLELNDKLQQQVEQYRNEFRELESEIKGIRGSMPDKNIRR</sequence>
<organism evidence="2 3">
    <name type="scientific">Kluyveromyces lactis (strain ATCC 8585 / CBS 2359 / DSM 70799 / NBRC 1267 / NRRL Y-1140 / WM37)</name>
    <name type="common">Yeast</name>
    <name type="synonym">Candida sphaerica</name>
    <dbReference type="NCBI Taxonomy" id="284590"/>
    <lineage>
        <taxon>Eukaryota</taxon>
        <taxon>Fungi</taxon>
        <taxon>Dikarya</taxon>
        <taxon>Ascomycota</taxon>
        <taxon>Saccharomycotina</taxon>
        <taxon>Saccharomycetes</taxon>
        <taxon>Saccharomycetales</taxon>
        <taxon>Saccharomycetaceae</taxon>
        <taxon>Kluyveromyces</taxon>
    </lineage>
</organism>
<feature type="coiled-coil region" evidence="1">
    <location>
        <begin position="56"/>
        <end position="128"/>
    </location>
</feature>
<evidence type="ECO:0000256" key="1">
    <source>
        <dbReference type="SAM" id="Coils"/>
    </source>
</evidence>
<gene>
    <name evidence="2" type="ORF">KLLA0_D09218g</name>
</gene>
<evidence type="ECO:0000313" key="2">
    <source>
        <dbReference type="EMBL" id="CAH00569.1"/>
    </source>
</evidence>
<dbReference type="GeneID" id="2893455"/>
<dbReference type="AlphaFoldDB" id="Q6CRG6"/>
<keyword evidence="3" id="KW-1185">Reference proteome</keyword>
<dbReference type="KEGG" id="kla:KLLA0_D09218g"/>
<keyword evidence="1" id="KW-0175">Coiled coil</keyword>
<dbReference type="HOGENOM" id="CLU_1875749_0_0_1"/>